<evidence type="ECO:0000256" key="8">
    <source>
        <dbReference type="PROSITE-ProRule" id="PRU01384"/>
    </source>
</evidence>
<evidence type="ECO:0000256" key="3">
    <source>
        <dbReference type="ARBA" id="ARBA00022475"/>
    </source>
</evidence>
<evidence type="ECO:0000256" key="5">
    <source>
        <dbReference type="ARBA" id="ARBA00023125"/>
    </source>
</evidence>
<protein>
    <recommendedName>
        <fullName evidence="2">DNA topoisomerase (ATP-hydrolyzing)</fullName>
        <ecNumber evidence="2">5.6.2.2</ecNumber>
    </recommendedName>
</protein>
<dbReference type="GO" id="GO:0005737">
    <property type="term" value="C:cytoplasm"/>
    <property type="evidence" value="ECO:0007669"/>
    <property type="project" value="TreeGrafter"/>
</dbReference>
<dbReference type="Proteomes" id="UP000326641">
    <property type="component" value="Unassembled WGS sequence"/>
</dbReference>
<evidence type="ECO:0000256" key="2">
    <source>
        <dbReference type="ARBA" id="ARBA00012895"/>
    </source>
</evidence>
<dbReference type="InterPro" id="IPR013758">
    <property type="entry name" value="Topo_IIA_A/C_ab"/>
</dbReference>
<organism evidence="11 12">
    <name type="scientific">Candidatus Defluviicoccus seviourii</name>
    <dbReference type="NCBI Taxonomy" id="2565273"/>
    <lineage>
        <taxon>Bacteria</taxon>
        <taxon>Pseudomonadati</taxon>
        <taxon>Pseudomonadota</taxon>
        <taxon>Alphaproteobacteria</taxon>
        <taxon>Rhodospirillales</taxon>
        <taxon>Rhodospirillaceae</taxon>
        <taxon>Defluviicoccus</taxon>
    </lineage>
</organism>
<gene>
    <name evidence="11" type="primary">parC</name>
    <name evidence="11" type="ORF">DF3PA_50094</name>
</gene>
<dbReference type="EMBL" id="UXAT02000045">
    <property type="protein sequence ID" value="VUX47447.1"/>
    <property type="molecule type" value="Genomic_DNA"/>
</dbReference>
<keyword evidence="5 8" id="KW-0238">DNA-binding</keyword>
<proteinExistence type="predicted"/>
<dbReference type="Gene3D" id="1.10.268.10">
    <property type="entry name" value="Topoisomerase, domain 3"/>
    <property type="match status" value="1"/>
</dbReference>
<dbReference type="NCBIfam" id="TIGR01062">
    <property type="entry name" value="parC_Gneg"/>
    <property type="match status" value="1"/>
</dbReference>
<accession>A0A564WG25</accession>
<dbReference type="GO" id="GO:0003918">
    <property type="term" value="F:DNA topoisomerase type II (double strand cut, ATP-hydrolyzing) activity"/>
    <property type="evidence" value="ECO:0007669"/>
    <property type="project" value="UniProtKB-EC"/>
</dbReference>
<dbReference type="InterPro" id="IPR006691">
    <property type="entry name" value="GyrA/parC_rep"/>
</dbReference>
<comment type="catalytic activity">
    <reaction evidence="1 8">
        <text>ATP-dependent breakage, passage and rejoining of double-stranded DNA.</text>
        <dbReference type="EC" id="5.6.2.2"/>
    </reaction>
</comment>
<name>A0A564WG25_9PROT</name>
<comment type="caution">
    <text evidence="11">The sequence shown here is derived from an EMBL/GenBank/DDBJ whole genome shotgun (WGS) entry which is preliminary data.</text>
</comment>
<dbReference type="Pfam" id="PF03989">
    <property type="entry name" value="DNA_gyraseA_C"/>
    <property type="match status" value="3"/>
</dbReference>
<dbReference type="Pfam" id="PF00521">
    <property type="entry name" value="DNA_topoisoIV"/>
    <property type="match status" value="1"/>
</dbReference>
<keyword evidence="12" id="KW-1185">Reference proteome</keyword>
<dbReference type="EC" id="5.6.2.2" evidence="2"/>
<dbReference type="GO" id="GO:0003677">
    <property type="term" value="F:DNA binding"/>
    <property type="evidence" value="ECO:0007669"/>
    <property type="project" value="UniProtKB-UniRule"/>
</dbReference>
<dbReference type="InterPro" id="IPR050220">
    <property type="entry name" value="Type_II_DNA_Topoisomerases"/>
</dbReference>
<dbReference type="GO" id="GO:0006265">
    <property type="term" value="P:DNA topological change"/>
    <property type="evidence" value="ECO:0007669"/>
    <property type="project" value="UniProtKB-UniRule"/>
</dbReference>
<keyword evidence="3" id="KW-1003">Cell membrane</keyword>
<dbReference type="SUPFAM" id="SSF56719">
    <property type="entry name" value="Type II DNA topoisomerase"/>
    <property type="match status" value="1"/>
</dbReference>
<dbReference type="AlphaFoldDB" id="A0A564WG25"/>
<evidence type="ECO:0000313" key="12">
    <source>
        <dbReference type="Proteomes" id="UP000326641"/>
    </source>
</evidence>
<dbReference type="Gene3D" id="3.30.1360.40">
    <property type="match status" value="1"/>
</dbReference>
<dbReference type="PANTHER" id="PTHR43493:SF1">
    <property type="entry name" value="DNA TOPOISOMERASE 4 SUBUNIT A"/>
    <property type="match status" value="1"/>
</dbReference>
<feature type="active site" description="O-(5'-phospho-DNA)-tyrosine intermediate" evidence="8">
    <location>
        <position position="129"/>
    </location>
</feature>
<evidence type="ECO:0000259" key="10">
    <source>
        <dbReference type="PROSITE" id="PS52040"/>
    </source>
</evidence>
<sequence>MSGSHSGDPETAAGIRDVPLASALSERYLTYALSTIVARSLPDARDGLKPVHRRLLYAMRQLKLDPAAGFKKCARVVGDVIGKYHPHGDVAVYDAMVRLAQDFALRYPLVDGHGNFGNIDGDGAAAMRYTEARLTAVAEAMLDGIDEETVDFRPTYDGEEEEPIVLPAAFPNLLANGATGIAVGMATSIPPHNVGELCLALKHLIRHPEASVEDLLAFVPGPDFPTGGIVAEPYEAIRDAYATGRGNLRLSARWHHERDGGENRIVITEIPYQVQKSRLIEQIAALVTGAERLAAVADVRDQSTENVRLVVLLKDRKGEPGPVMAELLRLTDLEVRIGLNMNVLVDGRTPRLSGLRELLRIFLDHRFEVLRRRTSFRLKQTEARLEIVVGLLLALADLDTVIRIIREEDEPKAALMAHFRISDVQAEAILNMRLRQLRRLNEIELKAERRTLKATRAELMALLADDNRAWATIEDELTQTAARFAGDAPNGARRTTIGLTPESALSAAATEVVRADARPCTVVCSERGWLRVIEGSAVSPDDIRYKEGDGPRLVLNTRRDDRLLIAGSNGRFYTLPVDRLPRDRGFGRPLRLMIDLADDHDVIAVFVSEPESRLLLASAQGRGFVADMASLVGQTRAGKAVLTLDSETERLFKCALIAPSDDTVAVIGSNRRLLLFPLAEMPVLTRGKGVILQRYRDATLADIRTFTYAEGLPLRSGRLLRGDAHLRGCLGRRGQTGQPAPKGFPAAPLF</sequence>
<reference evidence="11" key="1">
    <citation type="submission" date="2018-11" db="EMBL/GenBank/DDBJ databases">
        <authorList>
            <person name="Onetto C."/>
        </authorList>
    </citation>
    <scope>NUCLEOTIDE SEQUENCE [LARGE SCALE GENOMIC DNA]</scope>
</reference>
<dbReference type="InterPro" id="IPR013757">
    <property type="entry name" value="Topo_IIA_A_a_sf"/>
</dbReference>
<dbReference type="PROSITE" id="PS52040">
    <property type="entry name" value="TOPO_IIA"/>
    <property type="match status" value="1"/>
</dbReference>
<feature type="region of interest" description="Disordered" evidence="9">
    <location>
        <begin position="731"/>
        <end position="750"/>
    </location>
</feature>
<dbReference type="InterPro" id="IPR002205">
    <property type="entry name" value="Topo_IIA_dom_A"/>
</dbReference>
<evidence type="ECO:0000256" key="1">
    <source>
        <dbReference type="ARBA" id="ARBA00000185"/>
    </source>
</evidence>
<evidence type="ECO:0000313" key="11">
    <source>
        <dbReference type="EMBL" id="VUX47447.1"/>
    </source>
</evidence>
<keyword evidence="7 8" id="KW-0413">Isomerase</keyword>
<dbReference type="Gene3D" id="3.90.199.10">
    <property type="entry name" value="Topoisomerase II, domain 5"/>
    <property type="match status" value="1"/>
</dbReference>
<dbReference type="SUPFAM" id="SSF101904">
    <property type="entry name" value="GyrA/ParC C-terminal domain-like"/>
    <property type="match status" value="1"/>
</dbReference>
<evidence type="ECO:0000256" key="9">
    <source>
        <dbReference type="SAM" id="MobiDB-lite"/>
    </source>
</evidence>
<evidence type="ECO:0000256" key="4">
    <source>
        <dbReference type="ARBA" id="ARBA00023029"/>
    </source>
</evidence>
<keyword evidence="6" id="KW-0472">Membrane</keyword>
<dbReference type="PANTHER" id="PTHR43493">
    <property type="entry name" value="DNA GYRASE/TOPOISOMERASE SUBUNIT A"/>
    <property type="match status" value="1"/>
</dbReference>
<dbReference type="InterPro" id="IPR035516">
    <property type="entry name" value="Gyrase/topoIV_suA_C"/>
</dbReference>
<dbReference type="Gene3D" id="2.120.10.90">
    <property type="entry name" value="DNA gyrase/topoisomerase IV, subunit A, C-terminal"/>
    <property type="match status" value="1"/>
</dbReference>
<evidence type="ECO:0000256" key="7">
    <source>
        <dbReference type="ARBA" id="ARBA00023235"/>
    </source>
</evidence>
<feature type="domain" description="Topo IIA-type catalytic" evidence="10">
    <location>
        <begin position="41"/>
        <end position="504"/>
    </location>
</feature>
<evidence type="ECO:0000256" key="6">
    <source>
        <dbReference type="ARBA" id="ARBA00023136"/>
    </source>
</evidence>
<dbReference type="CDD" id="cd00187">
    <property type="entry name" value="TOP4c"/>
    <property type="match status" value="1"/>
</dbReference>
<keyword evidence="4 8" id="KW-0799">Topoisomerase</keyword>
<dbReference type="GO" id="GO:0005524">
    <property type="term" value="F:ATP binding"/>
    <property type="evidence" value="ECO:0007669"/>
    <property type="project" value="InterPro"/>
</dbReference>
<dbReference type="NCBIfam" id="NF004044">
    <property type="entry name" value="PRK05561.1"/>
    <property type="match status" value="1"/>
</dbReference>
<dbReference type="GO" id="GO:0009330">
    <property type="term" value="C:DNA topoisomerase type II (double strand cut, ATP-hydrolyzing) complex"/>
    <property type="evidence" value="ECO:0007669"/>
    <property type="project" value="TreeGrafter"/>
</dbReference>
<dbReference type="InterPro" id="IPR013760">
    <property type="entry name" value="Topo_IIA-like_dom_sf"/>
</dbReference>
<dbReference type="SMART" id="SM00434">
    <property type="entry name" value="TOP4c"/>
    <property type="match status" value="1"/>
</dbReference>